<reference evidence="3 4" key="1">
    <citation type="journal article" date="2019" name="Int. J. Syst. Evol. Microbiol.">
        <title>Capsulimonas corticalis gen. nov., sp. nov., an aerobic capsulated bacterium, of a novel bacterial order, Capsulimonadales ord. nov., of the class Armatimonadia of the phylum Armatimonadetes.</title>
        <authorList>
            <person name="Li J."/>
            <person name="Kudo C."/>
            <person name="Tonouchi A."/>
        </authorList>
    </citation>
    <scope>NUCLEOTIDE SEQUENCE [LARGE SCALE GENOMIC DNA]</scope>
    <source>
        <strain evidence="3 4">AX-7</strain>
    </source>
</reference>
<name>A0A402CY68_9BACT</name>
<gene>
    <name evidence="3" type="ORF">CCAX7_34870</name>
</gene>
<evidence type="ECO:0000256" key="2">
    <source>
        <dbReference type="SAM" id="SignalP"/>
    </source>
</evidence>
<organism evidence="3 4">
    <name type="scientific">Capsulimonas corticalis</name>
    <dbReference type="NCBI Taxonomy" id="2219043"/>
    <lineage>
        <taxon>Bacteria</taxon>
        <taxon>Bacillati</taxon>
        <taxon>Armatimonadota</taxon>
        <taxon>Armatimonadia</taxon>
        <taxon>Capsulimonadales</taxon>
        <taxon>Capsulimonadaceae</taxon>
        <taxon>Capsulimonas</taxon>
    </lineage>
</organism>
<keyword evidence="4" id="KW-1185">Reference proteome</keyword>
<proteinExistence type="predicted"/>
<sequence length="327" mass="35441">MWKSWTGAALALSCIGTIVALPTTARAAQDNSSYPYQGQENFHIDGRIDKVDSERDTIVVVSDKGRAYTVDTTDAKIQLPRGGKNAETGDLVPDMRVSLDGRLLSDNILAADTLKVQPGQPGRSVDPAPPSEQPDRDPNRPSPSNHPDPSSETHAYRQQPIEMRGTVVKVDDDRGRLVLHVNDHERTIAVDDRTDLRGVPGGDADHIGVSVGDRLTVRGLLRPDGVVYANALSLGRQIDGALPGNANTDHLLVGRVSQTSNRLETRDLKVHIAGDRDVKVIVPSGIPIERDGKRISVHDLSKSDTIRVEGSYDGDEFRADRIEVLAG</sequence>
<protein>
    <submittedName>
        <fullName evidence="3">Uncharacterized protein</fullName>
    </submittedName>
</protein>
<evidence type="ECO:0000313" key="4">
    <source>
        <dbReference type="Proteomes" id="UP000287394"/>
    </source>
</evidence>
<dbReference type="EMBL" id="AP025739">
    <property type="protein sequence ID" value="BDI31436.1"/>
    <property type="molecule type" value="Genomic_DNA"/>
</dbReference>
<dbReference type="AlphaFoldDB" id="A0A402CY68"/>
<evidence type="ECO:0000256" key="1">
    <source>
        <dbReference type="SAM" id="MobiDB-lite"/>
    </source>
</evidence>
<dbReference type="KEGG" id="ccot:CCAX7_34870"/>
<dbReference type="Proteomes" id="UP000287394">
    <property type="component" value="Chromosome"/>
</dbReference>
<dbReference type="RefSeq" id="WP_119322283.1">
    <property type="nucleotide sequence ID" value="NZ_AP025739.1"/>
</dbReference>
<accession>A0A402CY68</accession>
<feature type="chain" id="PRO_5043658025" evidence="2">
    <location>
        <begin position="28"/>
        <end position="327"/>
    </location>
</feature>
<keyword evidence="2" id="KW-0732">Signal</keyword>
<evidence type="ECO:0000313" key="3">
    <source>
        <dbReference type="EMBL" id="BDI31436.1"/>
    </source>
</evidence>
<dbReference type="Pfam" id="PF18914">
    <property type="entry name" value="DUF5666"/>
    <property type="match status" value="1"/>
</dbReference>
<dbReference type="InterPro" id="IPR043724">
    <property type="entry name" value="DUF5666"/>
</dbReference>
<feature type="region of interest" description="Disordered" evidence="1">
    <location>
        <begin position="113"/>
        <end position="164"/>
    </location>
</feature>
<feature type="signal peptide" evidence="2">
    <location>
        <begin position="1"/>
        <end position="27"/>
    </location>
</feature>